<reference evidence="2" key="1">
    <citation type="journal article" date="2015" name="Genome Announc.">
        <title>Draft genome sequence of the fungus Penicillium brasilianum MG11.</title>
        <authorList>
            <person name="Horn F."/>
            <person name="Linde J."/>
            <person name="Mattern D.J."/>
            <person name="Walther G."/>
            <person name="Guthke R."/>
            <person name="Brakhage A.A."/>
            <person name="Valiante V."/>
        </authorList>
    </citation>
    <scope>NUCLEOTIDE SEQUENCE [LARGE SCALE GENOMIC DNA]</scope>
    <source>
        <strain evidence="2">MG11</strain>
    </source>
</reference>
<name>A0A0F7TD64_PENBI</name>
<evidence type="ECO:0000313" key="2">
    <source>
        <dbReference type="Proteomes" id="UP000042958"/>
    </source>
</evidence>
<evidence type="ECO:0000313" key="1">
    <source>
        <dbReference type="EMBL" id="CEJ54699.1"/>
    </source>
</evidence>
<sequence length="200" mass="21576">MSTHASGPLNRSSLRRNLLLFISESLIMSSSNNMTSIPENGYPQNQQKQTYSEWAKGAYNDQYEKWMPWIEDQYLKWFGKGDNKASYATKDTLSKTKVTGIDQVDQIQDDTANLVGNQIGDKGLLKPVGQFASREGVNRAERNGKDESGSYMGGAAGLFDKGKEGASSAGSGLARGAESVQNMTIGNIPGGKGILPSNGK</sequence>
<gene>
    <name evidence="1" type="ORF">PMG11_00995</name>
</gene>
<dbReference type="AlphaFoldDB" id="A0A0F7TD64"/>
<organism evidence="1 2">
    <name type="scientific">Penicillium brasilianum</name>
    <dbReference type="NCBI Taxonomy" id="104259"/>
    <lineage>
        <taxon>Eukaryota</taxon>
        <taxon>Fungi</taxon>
        <taxon>Dikarya</taxon>
        <taxon>Ascomycota</taxon>
        <taxon>Pezizomycotina</taxon>
        <taxon>Eurotiomycetes</taxon>
        <taxon>Eurotiomycetidae</taxon>
        <taxon>Eurotiales</taxon>
        <taxon>Aspergillaceae</taxon>
        <taxon>Penicillium</taxon>
    </lineage>
</organism>
<dbReference type="STRING" id="104259.A0A0F7TD64"/>
<keyword evidence="2" id="KW-1185">Reference proteome</keyword>
<protein>
    <submittedName>
        <fullName evidence="1">Uncharacterized protein</fullName>
    </submittedName>
</protein>
<dbReference type="Proteomes" id="UP000042958">
    <property type="component" value="Unassembled WGS sequence"/>
</dbReference>
<dbReference type="EMBL" id="CDHK01000001">
    <property type="protein sequence ID" value="CEJ54699.1"/>
    <property type="molecule type" value="Genomic_DNA"/>
</dbReference>
<proteinExistence type="predicted"/>
<accession>A0A0F7TD64</accession>
<dbReference type="OrthoDB" id="3001700at2759"/>